<sequence length="193" mass="22314">LLAEAKENAERALIVPKGTITDNVSFLAKFLIIRQQYPREYKQMMEKHFDFEELEDETGNVECKNFLRATRPITAPDIRPFIYLKQSEEQLAIPGIEELETALIDGNQEIVRKRLGAIKEKPQQIECLKKVIPSLIDENNERNIPLSHIISCSLDALRFHGIELNRNFYHKVADELNDRTFLVNKDSAHLLTN</sequence>
<gene>
    <name evidence="1" type="ORF">S03H2_60854</name>
</gene>
<dbReference type="AlphaFoldDB" id="X1JBY7"/>
<protein>
    <submittedName>
        <fullName evidence="1">Uncharacterized protein</fullName>
    </submittedName>
</protein>
<feature type="non-terminal residue" evidence="1">
    <location>
        <position position="1"/>
    </location>
</feature>
<accession>X1JBY7</accession>
<organism evidence="1">
    <name type="scientific">marine sediment metagenome</name>
    <dbReference type="NCBI Taxonomy" id="412755"/>
    <lineage>
        <taxon>unclassified sequences</taxon>
        <taxon>metagenomes</taxon>
        <taxon>ecological metagenomes</taxon>
    </lineage>
</organism>
<proteinExistence type="predicted"/>
<comment type="caution">
    <text evidence="1">The sequence shown here is derived from an EMBL/GenBank/DDBJ whole genome shotgun (WGS) entry which is preliminary data.</text>
</comment>
<dbReference type="EMBL" id="BARU01039246">
    <property type="protein sequence ID" value="GAH79000.1"/>
    <property type="molecule type" value="Genomic_DNA"/>
</dbReference>
<reference evidence="1" key="1">
    <citation type="journal article" date="2014" name="Front. Microbiol.">
        <title>High frequency of phylogenetically diverse reductive dehalogenase-homologous genes in deep subseafloor sedimentary metagenomes.</title>
        <authorList>
            <person name="Kawai M."/>
            <person name="Futagami T."/>
            <person name="Toyoda A."/>
            <person name="Takaki Y."/>
            <person name="Nishi S."/>
            <person name="Hori S."/>
            <person name="Arai W."/>
            <person name="Tsubouchi T."/>
            <person name="Morono Y."/>
            <person name="Uchiyama I."/>
            <person name="Ito T."/>
            <person name="Fujiyama A."/>
            <person name="Inagaki F."/>
            <person name="Takami H."/>
        </authorList>
    </citation>
    <scope>NUCLEOTIDE SEQUENCE</scope>
    <source>
        <strain evidence="1">Expedition CK06-06</strain>
    </source>
</reference>
<name>X1JBY7_9ZZZZ</name>
<evidence type="ECO:0000313" key="1">
    <source>
        <dbReference type="EMBL" id="GAH79000.1"/>
    </source>
</evidence>